<dbReference type="GO" id="GO:0000287">
    <property type="term" value="F:magnesium ion binding"/>
    <property type="evidence" value="ECO:0007669"/>
    <property type="project" value="UniProtKB-UniRule"/>
</dbReference>
<reference evidence="8 9" key="1">
    <citation type="submission" date="2020-08" db="EMBL/GenBank/DDBJ databases">
        <title>Sequencing the genomes of 1000 actinobacteria strains.</title>
        <authorList>
            <person name="Klenk H.-P."/>
        </authorList>
    </citation>
    <scope>NUCLEOTIDE SEQUENCE [LARGE SCALE GENOMIC DNA]</scope>
    <source>
        <strain evidence="8 9">DSM 23889</strain>
    </source>
</reference>
<evidence type="ECO:0000313" key="8">
    <source>
        <dbReference type="EMBL" id="MBB5618897.1"/>
    </source>
</evidence>
<dbReference type="InterPro" id="IPR029060">
    <property type="entry name" value="PIN-like_dom_sf"/>
</dbReference>
<evidence type="ECO:0000256" key="5">
    <source>
        <dbReference type="ARBA" id="ARBA00022842"/>
    </source>
</evidence>
<accession>A0A840XQ06</accession>
<comment type="caution">
    <text evidence="8">The sequence shown here is derived from an EMBL/GenBank/DDBJ whole genome shotgun (WGS) entry which is preliminary data.</text>
</comment>
<protein>
    <recommendedName>
        <fullName evidence="6">Ribonuclease VapC</fullName>
        <shortName evidence="6">RNase VapC</shortName>
        <ecNumber evidence="6">3.1.-.-</ecNumber>
    </recommendedName>
    <alternativeName>
        <fullName evidence="6">Toxin VapC</fullName>
    </alternativeName>
</protein>
<dbReference type="Pfam" id="PF01850">
    <property type="entry name" value="PIN"/>
    <property type="match status" value="1"/>
</dbReference>
<dbReference type="RefSeq" id="WP_153982454.1">
    <property type="nucleotide sequence ID" value="NZ_BAAANZ010000008.1"/>
</dbReference>
<dbReference type="InterPro" id="IPR022907">
    <property type="entry name" value="VapC_family"/>
</dbReference>
<name>A0A840XQ06_9MICO</name>
<dbReference type="GO" id="GO:0016787">
    <property type="term" value="F:hydrolase activity"/>
    <property type="evidence" value="ECO:0007669"/>
    <property type="project" value="UniProtKB-KW"/>
</dbReference>
<feature type="binding site" evidence="6">
    <location>
        <position position="94"/>
    </location>
    <ligand>
        <name>Mg(2+)</name>
        <dbReference type="ChEBI" id="CHEBI:18420"/>
    </ligand>
</feature>
<keyword evidence="3 6" id="KW-0479">Metal-binding</keyword>
<comment type="cofactor">
    <cofactor evidence="6">
        <name>Mg(2+)</name>
        <dbReference type="ChEBI" id="CHEBI:18420"/>
    </cofactor>
</comment>
<dbReference type="AlphaFoldDB" id="A0A840XQ06"/>
<evidence type="ECO:0000313" key="9">
    <source>
        <dbReference type="Proteomes" id="UP000552883"/>
    </source>
</evidence>
<gene>
    <name evidence="6" type="primary">vapC</name>
    <name evidence="8" type="ORF">BJ959_002393</name>
</gene>
<keyword evidence="5 6" id="KW-0460">Magnesium</keyword>
<dbReference type="EC" id="3.1.-.-" evidence="6"/>
<comment type="function">
    <text evidence="6">Toxic component of a toxin-antitoxin (TA) system. An RNase.</text>
</comment>
<feature type="domain" description="PIN" evidence="7">
    <location>
        <begin position="2"/>
        <end position="120"/>
    </location>
</feature>
<evidence type="ECO:0000256" key="2">
    <source>
        <dbReference type="ARBA" id="ARBA00022722"/>
    </source>
</evidence>
<keyword evidence="1 6" id="KW-1277">Toxin-antitoxin system</keyword>
<evidence type="ECO:0000256" key="6">
    <source>
        <dbReference type="HAMAP-Rule" id="MF_00265"/>
    </source>
</evidence>
<dbReference type="Proteomes" id="UP000552883">
    <property type="component" value="Unassembled WGS sequence"/>
</dbReference>
<evidence type="ECO:0000256" key="3">
    <source>
        <dbReference type="ARBA" id="ARBA00022723"/>
    </source>
</evidence>
<keyword evidence="9" id="KW-1185">Reference proteome</keyword>
<sequence>MIYLDSCILIYAVEDDGARGDAVRQALADHGDDEMVVSPLVVMECLTGPLKRGNLALVDYYRETLAGIGRVPLNEEEFVRAAELRARHGLGSADALHLAAAQKAGCAALWTNDRRLERAGHGLAVAIVDRS</sequence>
<evidence type="ECO:0000259" key="7">
    <source>
        <dbReference type="Pfam" id="PF01850"/>
    </source>
</evidence>
<keyword evidence="4 6" id="KW-0378">Hydrolase</keyword>
<comment type="similarity">
    <text evidence="6">Belongs to the PINc/VapC protein family.</text>
</comment>
<dbReference type="SUPFAM" id="SSF88723">
    <property type="entry name" value="PIN domain-like"/>
    <property type="match status" value="1"/>
</dbReference>
<organism evidence="8 9">
    <name type="scientific">Microcella frigidaquae</name>
    <dbReference type="NCBI Taxonomy" id="424758"/>
    <lineage>
        <taxon>Bacteria</taxon>
        <taxon>Bacillati</taxon>
        <taxon>Actinomycetota</taxon>
        <taxon>Actinomycetes</taxon>
        <taxon>Micrococcales</taxon>
        <taxon>Microbacteriaceae</taxon>
        <taxon>Microcella</taxon>
    </lineage>
</organism>
<proteinExistence type="inferred from homology"/>
<feature type="binding site" evidence="6">
    <location>
        <position position="5"/>
    </location>
    <ligand>
        <name>Mg(2+)</name>
        <dbReference type="ChEBI" id="CHEBI:18420"/>
    </ligand>
</feature>
<dbReference type="GO" id="GO:0090729">
    <property type="term" value="F:toxin activity"/>
    <property type="evidence" value="ECO:0007669"/>
    <property type="project" value="UniProtKB-KW"/>
</dbReference>
<keyword evidence="2 6" id="KW-0540">Nuclease</keyword>
<evidence type="ECO:0000256" key="1">
    <source>
        <dbReference type="ARBA" id="ARBA00022649"/>
    </source>
</evidence>
<keyword evidence="6" id="KW-0800">Toxin</keyword>
<dbReference type="HAMAP" id="MF_00265">
    <property type="entry name" value="VapC_Nob1"/>
    <property type="match status" value="1"/>
</dbReference>
<dbReference type="GO" id="GO:0004540">
    <property type="term" value="F:RNA nuclease activity"/>
    <property type="evidence" value="ECO:0007669"/>
    <property type="project" value="InterPro"/>
</dbReference>
<dbReference type="InterPro" id="IPR002716">
    <property type="entry name" value="PIN_dom"/>
</dbReference>
<dbReference type="EMBL" id="JACHBS010000001">
    <property type="protein sequence ID" value="MBB5618897.1"/>
    <property type="molecule type" value="Genomic_DNA"/>
</dbReference>
<dbReference type="OrthoDB" id="5082781at2"/>
<evidence type="ECO:0000256" key="4">
    <source>
        <dbReference type="ARBA" id="ARBA00022801"/>
    </source>
</evidence>
<dbReference type="Gene3D" id="3.40.50.1010">
    <property type="entry name" value="5'-nuclease"/>
    <property type="match status" value="1"/>
</dbReference>